<sequence>MVVNIYNCIAVNSDRFLGAEDFNNALINPPAKAVALDAAAAPKSGLSLLRMFWSFAPIIMNLIKCILIITESLEAQSSPPSPSRNMENSICVDIET</sequence>
<protein>
    <submittedName>
        <fullName evidence="2">Uncharacterized protein</fullName>
    </submittedName>
</protein>
<reference evidence="2 3" key="1">
    <citation type="submission" date="2020-06" db="EMBL/GenBank/DDBJ databases">
        <title>Transcriptomic and genomic resources for Thalictrum thalictroides and T. hernandezii: Facilitating candidate gene discovery in an emerging model plant lineage.</title>
        <authorList>
            <person name="Arias T."/>
            <person name="Riano-Pachon D.M."/>
            <person name="Di Stilio V.S."/>
        </authorList>
    </citation>
    <scope>NUCLEOTIDE SEQUENCE [LARGE SCALE GENOMIC DNA]</scope>
    <source>
        <strain evidence="3">cv. WT478/WT964</strain>
        <tissue evidence="2">Leaves</tissue>
    </source>
</reference>
<dbReference type="Proteomes" id="UP000554482">
    <property type="component" value="Unassembled WGS sequence"/>
</dbReference>
<evidence type="ECO:0000313" key="2">
    <source>
        <dbReference type="EMBL" id="KAF5181488.1"/>
    </source>
</evidence>
<comment type="caution">
    <text evidence="2">The sequence shown here is derived from an EMBL/GenBank/DDBJ whole genome shotgun (WGS) entry which is preliminary data.</text>
</comment>
<evidence type="ECO:0000256" key="1">
    <source>
        <dbReference type="SAM" id="MobiDB-lite"/>
    </source>
</evidence>
<keyword evidence="3" id="KW-1185">Reference proteome</keyword>
<gene>
    <name evidence="2" type="ORF">FRX31_028926</name>
</gene>
<dbReference type="EMBL" id="JABWDY010036122">
    <property type="protein sequence ID" value="KAF5181488.1"/>
    <property type="molecule type" value="Genomic_DNA"/>
</dbReference>
<feature type="compositionally biased region" description="Polar residues" evidence="1">
    <location>
        <begin position="75"/>
        <end position="88"/>
    </location>
</feature>
<accession>A0A7J6VA04</accession>
<feature type="region of interest" description="Disordered" evidence="1">
    <location>
        <begin position="75"/>
        <end position="96"/>
    </location>
</feature>
<evidence type="ECO:0000313" key="3">
    <source>
        <dbReference type="Proteomes" id="UP000554482"/>
    </source>
</evidence>
<organism evidence="2 3">
    <name type="scientific">Thalictrum thalictroides</name>
    <name type="common">Rue-anemone</name>
    <name type="synonym">Anemone thalictroides</name>
    <dbReference type="NCBI Taxonomy" id="46969"/>
    <lineage>
        <taxon>Eukaryota</taxon>
        <taxon>Viridiplantae</taxon>
        <taxon>Streptophyta</taxon>
        <taxon>Embryophyta</taxon>
        <taxon>Tracheophyta</taxon>
        <taxon>Spermatophyta</taxon>
        <taxon>Magnoliopsida</taxon>
        <taxon>Ranunculales</taxon>
        <taxon>Ranunculaceae</taxon>
        <taxon>Thalictroideae</taxon>
        <taxon>Thalictrum</taxon>
    </lineage>
</organism>
<dbReference type="AlphaFoldDB" id="A0A7J6VA04"/>
<proteinExistence type="predicted"/>
<name>A0A7J6VA04_THATH</name>